<evidence type="ECO:0000256" key="6">
    <source>
        <dbReference type="ARBA" id="ARBA00022917"/>
    </source>
</evidence>
<comment type="catalytic activity">
    <reaction evidence="7 8">
        <text>L-methionyl-tRNA(fMet) + (6R)-10-formyltetrahydrofolate = N-formyl-L-methionyl-tRNA(fMet) + (6S)-5,6,7,8-tetrahydrofolate + H(+)</text>
        <dbReference type="Rhea" id="RHEA:24380"/>
        <dbReference type="Rhea" id="RHEA-COMP:9952"/>
        <dbReference type="Rhea" id="RHEA-COMP:9953"/>
        <dbReference type="ChEBI" id="CHEBI:15378"/>
        <dbReference type="ChEBI" id="CHEBI:57453"/>
        <dbReference type="ChEBI" id="CHEBI:78530"/>
        <dbReference type="ChEBI" id="CHEBI:78844"/>
        <dbReference type="ChEBI" id="CHEBI:195366"/>
        <dbReference type="EC" id="2.1.2.9"/>
    </reaction>
</comment>
<feature type="binding site" evidence="8">
    <location>
        <begin position="111"/>
        <end position="114"/>
    </location>
    <ligand>
        <name>(6S)-5,6,7,8-tetrahydrofolate</name>
        <dbReference type="ChEBI" id="CHEBI:57453"/>
    </ligand>
</feature>
<dbReference type="AlphaFoldDB" id="A0A511ST05"/>
<dbReference type="Pfam" id="PF02911">
    <property type="entry name" value="Formyl_trans_C"/>
    <property type="match status" value="1"/>
</dbReference>
<reference evidence="11 14" key="2">
    <citation type="submission" date="2019-07" db="EMBL/GenBank/DDBJ databases">
        <title>Whole genome shotgun sequence of Myxococcus fulvus NBRC 100333.</title>
        <authorList>
            <person name="Hosoyama A."/>
            <person name="Uohara A."/>
            <person name="Ohji S."/>
            <person name="Ichikawa N."/>
        </authorList>
    </citation>
    <scope>NUCLEOTIDE SEQUENCE [LARGE SCALE GENOMIC DNA]</scope>
    <source>
        <strain evidence="11 14">NBRC 100333</strain>
    </source>
</reference>
<dbReference type="FunFam" id="3.40.50.12230:FF:000001">
    <property type="entry name" value="Methionyl-tRNA formyltransferase"/>
    <property type="match status" value="1"/>
</dbReference>
<evidence type="ECO:0000313" key="13">
    <source>
        <dbReference type="Proteomes" id="UP000183760"/>
    </source>
</evidence>
<evidence type="ECO:0000313" key="12">
    <source>
        <dbReference type="EMBL" id="SET19295.1"/>
    </source>
</evidence>
<dbReference type="EMBL" id="FOIB01000001">
    <property type="protein sequence ID" value="SET19295.1"/>
    <property type="molecule type" value="Genomic_DNA"/>
</dbReference>
<dbReference type="Proteomes" id="UP000321514">
    <property type="component" value="Unassembled WGS sequence"/>
</dbReference>
<dbReference type="PANTHER" id="PTHR11138:SF5">
    <property type="entry name" value="METHIONYL-TRNA FORMYLTRANSFERASE, MITOCHONDRIAL"/>
    <property type="match status" value="1"/>
</dbReference>
<dbReference type="STRING" id="1334629.MFUL124B02_07870"/>
<dbReference type="Gene3D" id="3.40.50.170">
    <property type="entry name" value="Formyl transferase, N-terminal domain"/>
    <property type="match status" value="1"/>
</dbReference>
<dbReference type="InterPro" id="IPR036477">
    <property type="entry name" value="Formyl_transf_N_sf"/>
</dbReference>
<gene>
    <name evidence="8 11" type="primary">fmt</name>
    <name evidence="11" type="ORF">MFU01_00980</name>
    <name evidence="12" type="ORF">SAMN05443572_1011395</name>
</gene>
<evidence type="ECO:0000259" key="10">
    <source>
        <dbReference type="Pfam" id="PF02911"/>
    </source>
</evidence>
<sequence length="311" mass="33015">MSRPRIVFMGTPDFAVSSLEACFDLGDVVAVVTQPDKPKGRGNTVTAPPVKELAVARGVPVFQPAKLRTPPFVEELRRFSPDVCVVTAYGRILPKDILELPPKGCVNVHGSLLPRFRGAAPIQWSIAHGDTETGVSLMVMDEGLDTGPVLAMKRLPIGPEDTSATMYPKLAALGGEVLREFLPAYLSGALKPVPQPSEGVVLAPIIEKEEGKLDFTRPAIALERRLRAFTPWPGAFTSMGGKLVKVHRVKVAQGKGAPGTVLSAGAEGIEVACGEGSLVLLDIQLEGKRVMKAAEFLTGHKLAVGSQPFGT</sequence>
<dbReference type="NCBIfam" id="TIGR00460">
    <property type="entry name" value="fmt"/>
    <property type="match status" value="1"/>
</dbReference>
<dbReference type="InterPro" id="IPR011034">
    <property type="entry name" value="Formyl_transferase-like_C_sf"/>
</dbReference>
<dbReference type="PROSITE" id="PS00373">
    <property type="entry name" value="GART"/>
    <property type="match status" value="1"/>
</dbReference>
<evidence type="ECO:0000256" key="8">
    <source>
        <dbReference type="HAMAP-Rule" id="MF_00182"/>
    </source>
</evidence>
<comment type="similarity">
    <text evidence="2 8">Belongs to the Fmt family.</text>
</comment>
<reference evidence="12 13" key="1">
    <citation type="submission" date="2016-10" db="EMBL/GenBank/DDBJ databases">
        <authorList>
            <person name="Varghese N."/>
            <person name="Submissions S."/>
        </authorList>
    </citation>
    <scope>NUCLEOTIDE SEQUENCE [LARGE SCALE GENOMIC DNA]</scope>
    <source>
        <strain evidence="12 13">DSM 16525</strain>
    </source>
</reference>
<accession>A0A511ST05</accession>
<dbReference type="EC" id="2.1.2.9" evidence="3 8"/>
<dbReference type="Proteomes" id="UP000183760">
    <property type="component" value="Unassembled WGS sequence"/>
</dbReference>
<evidence type="ECO:0000256" key="7">
    <source>
        <dbReference type="ARBA" id="ARBA00048558"/>
    </source>
</evidence>
<evidence type="ECO:0000259" key="9">
    <source>
        <dbReference type="Pfam" id="PF00551"/>
    </source>
</evidence>
<keyword evidence="6 8" id="KW-0648">Protein biosynthesis</keyword>
<evidence type="ECO:0000256" key="3">
    <source>
        <dbReference type="ARBA" id="ARBA00012261"/>
    </source>
</evidence>
<comment type="caution">
    <text evidence="11">The sequence shown here is derived from an EMBL/GenBank/DDBJ whole genome shotgun (WGS) entry which is preliminary data.</text>
</comment>
<protein>
    <recommendedName>
        <fullName evidence="4 8">Methionyl-tRNA formyltransferase</fullName>
        <ecNumber evidence="3 8">2.1.2.9</ecNumber>
    </recommendedName>
</protein>
<feature type="domain" description="Formyl transferase N-terminal" evidence="9">
    <location>
        <begin position="5"/>
        <end position="180"/>
    </location>
</feature>
<dbReference type="Pfam" id="PF00551">
    <property type="entry name" value="Formyl_trans_N"/>
    <property type="match status" value="1"/>
</dbReference>
<proteinExistence type="inferred from homology"/>
<evidence type="ECO:0000313" key="14">
    <source>
        <dbReference type="Proteomes" id="UP000321514"/>
    </source>
</evidence>
<dbReference type="InterPro" id="IPR002376">
    <property type="entry name" value="Formyl_transf_N"/>
</dbReference>
<feature type="domain" description="Formyl transferase C-terminal" evidence="10">
    <location>
        <begin position="206"/>
        <end position="300"/>
    </location>
</feature>
<name>A0A511ST05_MYXFU</name>
<dbReference type="PANTHER" id="PTHR11138">
    <property type="entry name" value="METHIONYL-TRNA FORMYLTRANSFERASE"/>
    <property type="match status" value="1"/>
</dbReference>
<dbReference type="InterPro" id="IPR005793">
    <property type="entry name" value="Formyl_trans_C"/>
</dbReference>
<dbReference type="InterPro" id="IPR037022">
    <property type="entry name" value="Formyl_trans_C_sf"/>
</dbReference>
<dbReference type="InterPro" id="IPR044135">
    <property type="entry name" value="Met-tRNA-FMT_C"/>
</dbReference>
<dbReference type="InterPro" id="IPR041711">
    <property type="entry name" value="Met-tRNA-FMT_N"/>
</dbReference>
<dbReference type="InterPro" id="IPR001555">
    <property type="entry name" value="GART_AS"/>
</dbReference>
<dbReference type="Gene3D" id="3.10.25.10">
    <property type="entry name" value="Formyl transferase, C-terminal domain"/>
    <property type="match status" value="1"/>
</dbReference>
<dbReference type="HAMAP" id="MF_00182">
    <property type="entry name" value="Formyl_trans"/>
    <property type="match status" value="1"/>
</dbReference>
<dbReference type="OrthoDB" id="9802815at2"/>
<evidence type="ECO:0000256" key="5">
    <source>
        <dbReference type="ARBA" id="ARBA00022679"/>
    </source>
</evidence>
<dbReference type="InterPro" id="IPR005794">
    <property type="entry name" value="Fmt"/>
</dbReference>
<organism evidence="11 14">
    <name type="scientific">Myxococcus fulvus</name>
    <dbReference type="NCBI Taxonomy" id="33"/>
    <lineage>
        <taxon>Bacteria</taxon>
        <taxon>Pseudomonadati</taxon>
        <taxon>Myxococcota</taxon>
        <taxon>Myxococcia</taxon>
        <taxon>Myxococcales</taxon>
        <taxon>Cystobacterineae</taxon>
        <taxon>Myxococcaceae</taxon>
        <taxon>Myxococcus</taxon>
    </lineage>
</organism>
<dbReference type="CDD" id="cd08704">
    <property type="entry name" value="Met_tRNA_FMT_C"/>
    <property type="match status" value="1"/>
</dbReference>
<evidence type="ECO:0000313" key="11">
    <source>
        <dbReference type="EMBL" id="GEN05061.1"/>
    </source>
</evidence>
<dbReference type="SUPFAM" id="SSF50486">
    <property type="entry name" value="FMT C-terminal domain-like"/>
    <property type="match status" value="1"/>
</dbReference>
<dbReference type="GO" id="GO:0004479">
    <property type="term" value="F:methionyl-tRNA formyltransferase activity"/>
    <property type="evidence" value="ECO:0007669"/>
    <property type="project" value="UniProtKB-UniRule"/>
</dbReference>
<evidence type="ECO:0000256" key="1">
    <source>
        <dbReference type="ARBA" id="ARBA00002606"/>
    </source>
</evidence>
<dbReference type="CDD" id="cd08646">
    <property type="entry name" value="FMT_core_Met-tRNA-FMT_N"/>
    <property type="match status" value="1"/>
</dbReference>
<comment type="function">
    <text evidence="1 8">Attaches a formyl group to the free amino group of methionyl-tRNA(fMet). The formyl group appears to play a dual role in the initiator identity of N-formylmethionyl-tRNA by promoting its recognition by IF2 and preventing the misappropriation of this tRNA by the elongation apparatus.</text>
</comment>
<dbReference type="GO" id="GO:0005829">
    <property type="term" value="C:cytosol"/>
    <property type="evidence" value="ECO:0007669"/>
    <property type="project" value="TreeGrafter"/>
</dbReference>
<dbReference type="RefSeq" id="WP_074949816.1">
    <property type="nucleotide sequence ID" value="NZ_BJXR01000002.1"/>
</dbReference>
<dbReference type="SUPFAM" id="SSF53328">
    <property type="entry name" value="Formyltransferase"/>
    <property type="match status" value="1"/>
</dbReference>
<dbReference type="EMBL" id="BJXR01000002">
    <property type="protein sequence ID" value="GEN05061.1"/>
    <property type="molecule type" value="Genomic_DNA"/>
</dbReference>
<evidence type="ECO:0000256" key="2">
    <source>
        <dbReference type="ARBA" id="ARBA00010699"/>
    </source>
</evidence>
<evidence type="ECO:0000256" key="4">
    <source>
        <dbReference type="ARBA" id="ARBA00016014"/>
    </source>
</evidence>
<keyword evidence="13" id="KW-1185">Reference proteome</keyword>
<keyword evidence="5 8" id="KW-0808">Transferase</keyword>